<evidence type="ECO:0000256" key="7">
    <source>
        <dbReference type="RuleBase" id="RU003942"/>
    </source>
</evidence>
<dbReference type="OrthoDB" id="21828at2"/>
<dbReference type="Proteomes" id="UP000294813">
    <property type="component" value="Unassembled WGS sequence"/>
</dbReference>
<comment type="similarity">
    <text evidence="7">Belongs to the drug/metabolite transporter (DMT) superfamily. Small multidrug resistance (SMR) (TC 2.A.7.1) family.</text>
</comment>
<proteinExistence type="inferred from homology"/>
<dbReference type="RefSeq" id="WP_131917870.1">
    <property type="nucleotide sequence ID" value="NZ_JAOQNU010000002.1"/>
</dbReference>
<keyword evidence="5 8" id="KW-1133">Transmembrane helix</keyword>
<evidence type="ECO:0000313" key="10">
    <source>
        <dbReference type="Proteomes" id="UP000294813"/>
    </source>
</evidence>
<dbReference type="PANTHER" id="PTHR30561">
    <property type="entry name" value="SMR FAMILY PROTON-DEPENDENT DRUG EFFLUX TRANSPORTER SUGE"/>
    <property type="match status" value="1"/>
</dbReference>
<accession>A0A4V6NRT1</accession>
<dbReference type="EMBL" id="SLXT01000002">
    <property type="protein sequence ID" value="TCP68666.1"/>
    <property type="molecule type" value="Genomic_DNA"/>
</dbReference>
<organism evidence="9 10">
    <name type="scientific">Heliophilum fasciatum</name>
    <dbReference type="NCBI Taxonomy" id="35700"/>
    <lineage>
        <taxon>Bacteria</taxon>
        <taxon>Bacillati</taxon>
        <taxon>Bacillota</taxon>
        <taxon>Clostridia</taxon>
        <taxon>Eubacteriales</taxon>
        <taxon>Heliobacteriaceae</taxon>
        <taxon>Heliophilum</taxon>
    </lineage>
</organism>
<dbReference type="FunFam" id="1.10.3730.20:FF:000001">
    <property type="entry name" value="Quaternary ammonium compound resistance transporter SugE"/>
    <property type="match status" value="1"/>
</dbReference>
<comment type="caution">
    <text evidence="9">The sequence shown here is derived from an EMBL/GenBank/DDBJ whole genome shotgun (WGS) entry which is preliminary data.</text>
</comment>
<feature type="transmembrane region" description="Helical" evidence="8">
    <location>
        <begin position="32"/>
        <end position="50"/>
    </location>
</feature>
<name>A0A4V6NRT1_9FIRM</name>
<gene>
    <name evidence="9" type="ORF">EDD73_10262</name>
</gene>
<dbReference type="InterPro" id="IPR045324">
    <property type="entry name" value="Small_multidrug_res"/>
</dbReference>
<dbReference type="PANTHER" id="PTHR30561:SF1">
    <property type="entry name" value="MULTIDRUG TRANSPORTER EMRE"/>
    <property type="match status" value="1"/>
</dbReference>
<keyword evidence="6 8" id="KW-0472">Membrane</keyword>
<sequence>MHWLYLVLAIGFEVVGTTSMKYSNGFTKLIPSIAMGIFYILSLSMLTFSLKKIDVSIAYAIWSGVGTALIAVIGFFIFKEQISMIKIFAIGLIISGVVILNLAGGTHE</sequence>
<feature type="transmembrane region" description="Helical" evidence="8">
    <location>
        <begin position="57"/>
        <end position="78"/>
    </location>
</feature>
<reference evidence="9 10" key="1">
    <citation type="submission" date="2019-03" db="EMBL/GenBank/DDBJ databases">
        <title>Genomic Encyclopedia of Type Strains, Phase IV (KMG-IV): sequencing the most valuable type-strain genomes for metagenomic binning, comparative biology and taxonomic classification.</title>
        <authorList>
            <person name="Goeker M."/>
        </authorList>
    </citation>
    <scope>NUCLEOTIDE SEQUENCE [LARGE SCALE GENOMIC DNA]</scope>
    <source>
        <strain evidence="9 10">DSM 11170</strain>
    </source>
</reference>
<keyword evidence="4 7" id="KW-0812">Transmembrane</keyword>
<feature type="transmembrane region" description="Helical" evidence="8">
    <location>
        <begin position="84"/>
        <end position="103"/>
    </location>
</feature>
<evidence type="ECO:0000256" key="3">
    <source>
        <dbReference type="ARBA" id="ARBA00022475"/>
    </source>
</evidence>
<evidence type="ECO:0000256" key="6">
    <source>
        <dbReference type="ARBA" id="ARBA00023136"/>
    </source>
</evidence>
<evidence type="ECO:0000256" key="8">
    <source>
        <dbReference type="SAM" id="Phobius"/>
    </source>
</evidence>
<evidence type="ECO:0000256" key="5">
    <source>
        <dbReference type="ARBA" id="ARBA00022989"/>
    </source>
</evidence>
<protein>
    <submittedName>
        <fullName evidence="9">Small multidrug resistance pump</fullName>
    </submittedName>
</protein>
<evidence type="ECO:0000313" key="9">
    <source>
        <dbReference type="EMBL" id="TCP68666.1"/>
    </source>
</evidence>
<keyword evidence="10" id="KW-1185">Reference proteome</keyword>
<keyword evidence="2" id="KW-0813">Transport</keyword>
<evidence type="ECO:0000256" key="1">
    <source>
        <dbReference type="ARBA" id="ARBA00004651"/>
    </source>
</evidence>
<dbReference type="InterPro" id="IPR037185">
    <property type="entry name" value="EmrE-like"/>
</dbReference>
<comment type="subcellular location">
    <subcellularLocation>
        <location evidence="1 7">Cell membrane</location>
        <topology evidence="1 7">Multi-pass membrane protein</topology>
    </subcellularLocation>
</comment>
<dbReference type="GO" id="GO:0005886">
    <property type="term" value="C:plasma membrane"/>
    <property type="evidence" value="ECO:0007669"/>
    <property type="project" value="UniProtKB-SubCell"/>
</dbReference>
<evidence type="ECO:0000256" key="2">
    <source>
        <dbReference type="ARBA" id="ARBA00022448"/>
    </source>
</evidence>
<evidence type="ECO:0000256" key="4">
    <source>
        <dbReference type="ARBA" id="ARBA00022692"/>
    </source>
</evidence>
<dbReference type="Gene3D" id="1.10.3730.20">
    <property type="match status" value="1"/>
</dbReference>
<dbReference type="InterPro" id="IPR000390">
    <property type="entry name" value="Small_drug/metabolite_transptr"/>
</dbReference>
<dbReference type="GO" id="GO:0022857">
    <property type="term" value="F:transmembrane transporter activity"/>
    <property type="evidence" value="ECO:0007669"/>
    <property type="project" value="InterPro"/>
</dbReference>
<dbReference type="Pfam" id="PF00893">
    <property type="entry name" value="Multi_Drug_Res"/>
    <property type="match status" value="1"/>
</dbReference>
<dbReference type="AlphaFoldDB" id="A0A4V6NRT1"/>
<keyword evidence="3" id="KW-1003">Cell membrane</keyword>
<dbReference type="SUPFAM" id="SSF103481">
    <property type="entry name" value="Multidrug resistance efflux transporter EmrE"/>
    <property type="match status" value="1"/>
</dbReference>